<dbReference type="AlphaFoldDB" id="A0A3D4V8X6"/>
<evidence type="ECO:0000313" key="3">
    <source>
        <dbReference type="Proteomes" id="UP000264071"/>
    </source>
</evidence>
<evidence type="ECO:0008006" key="4">
    <source>
        <dbReference type="Google" id="ProtNLM"/>
    </source>
</evidence>
<organism evidence="2 3">
    <name type="scientific">Gemmatimonas aurantiaca</name>
    <dbReference type="NCBI Taxonomy" id="173480"/>
    <lineage>
        <taxon>Bacteria</taxon>
        <taxon>Pseudomonadati</taxon>
        <taxon>Gemmatimonadota</taxon>
        <taxon>Gemmatimonadia</taxon>
        <taxon>Gemmatimonadales</taxon>
        <taxon>Gemmatimonadaceae</taxon>
        <taxon>Gemmatimonas</taxon>
    </lineage>
</organism>
<dbReference type="Proteomes" id="UP000264071">
    <property type="component" value="Unassembled WGS sequence"/>
</dbReference>
<evidence type="ECO:0000313" key="2">
    <source>
        <dbReference type="EMBL" id="HCT57586.1"/>
    </source>
</evidence>
<comment type="caution">
    <text evidence="2">The sequence shown here is derived from an EMBL/GenBank/DDBJ whole genome shotgun (WGS) entry which is preliminary data.</text>
</comment>
<keyword evidence="1" id="KW-0732">Signal</keyword>
<feature type="signal peptide" evidence="1">
    <location>
        <begin position="1"/>
        <end position="21"/>
    </location>
</feature>
<name>A0A3D4V8X6_9BACT</name>
<evidence type="ECO:0000256" key="1">
    <source>
        <dbReference type="SAM" id="SignalP"/>
    </source>
</evidence>
<gene>
    <name evidence="2" type="ORF">DGD08_10345</name>
</gene>
<sequence>MIHRVLGVSLAVLLCAACASAPKQSKGTEPTMLSRSRAQWRVPSGVPRSGMVMDLRIEVLVGPDGKPDIETLRVTGLGAAENRDVVVGWLQESRFQPAQKDGQPVSGTFKTRVQLRGEVRRIGG</sequence>
<protein>
    <recommendedName>
        <fullName evidence="4">TonB C-terminal domain-containing protein</fullName>
    </recommendedName>
</protein>
<reference evidence="2 3" key="1">
    <citation type="journal article" date="2018" name="Nat. Biotechnol.">
        <title>A standardized bacterial taxonomy based on genome phylogeny substantially revises the tree of life.</title>
        <authorList>
            <person name="Parks D.H."/>
            <person name="Chuvochina M."/>
            <person name="Waite D.W."/>
            <person name="Rinke C."/>
            <person name="Skarshewski A."/>
            <person name="Chaumeil P.A."/>
            <person name="Hugenholtz P."/>
        </authorList>
    </citation>
    <scope>NUCLEOTIDE SEQUENCE [LARGE SCALE GENOMIC DNA]</scope>
    <source>
        <strain evidence="2">UBA8844</strain>
    </source>
</reference>
<dbReference type="EMBL" id="DPIY01000010">
    <property type="protein sequence ID" value="HCT57586.1"/>
    <property type="molecule type" value="Genomic_DNA"/>
</dbReference>
<feature type="chain" id="PRO_5017593077" description="TonB C-terminal domain-containing protein" evidence="1">
    <location>
        <begin position="22"/>
        <end position="124"/>
    </location>
</feature>
<proteinExistence type="predicted"/>
<accession>A0A3D4V8X6</accession>